<dbReference type="Pfam" id="PF08448">
    <property type="entry name" value="PAS_4"/>
    <property type="match status" value="1"/>
</dbReference>
<keyword evidence="1" id="KW-0805">Transcription regulation</keyword>
<organism evidence="5 6">
    <name type="scientific">Rubellicoccus peritrichatus</name>
    <dbReference type="NCBI Taxonomy" id="3080537"/>
    <lineage>
        <taxon>Bacteria</taxon>
        <taxon>Pseudomonadati</taxon>
        <taxon>Verrucomicrobiota</taxon>
        <taxon>Opitutia</taxon>
        <taxon>Puniceicoccales</taxon>
        <taxon>Cerasicoccaceae</taxon>
        <taxon>Rubellicoccus</taxon>
    </lineage>
</organism>
<proteinExistence type="predicted"/>
<evidence type="ECO:0000259" key="4">
    <source>
        <dbReference type="PROSITE" id="PS01124"/>
    </source>
</evidence>
<dbReference type="PANTHER" id="PTHR46796">
    <property type="entry name" value="HTH-TYPE TRANSCRIPTIONAL ACTIVATOR RHAS-RELATED"/>
    <property type="match status" value="1"/>
</dbReference>
<dbReference type="AlphaFoldDB" id="A0AAQ3LA34"/>
<dbReference type="Gene3D" id="3.30.450.20">
    <property type="entry name" value="PAS domain"/>
    <property type="match status" value="1"/>
</dbReference>
<evidence type="ECO:0000313" key="6">
    <source>
        <dbReference type="Proteomes" id="UP001304300"/>
    </source>
</evidence>
<evidence type="ECO:0000256" key="1">
    <source>
        <dbReference type="ARBA" id="ARBA00023015"/>
    </source>
</evidence>
<dbReference type="GO" id="GO:0003700">
    <property type="term" value="F:DNA-binding transcription factor activity"/>
    <property type="evidence" value="ECO:0007669"/>
    <property type="project" value="InterPro"/>
</dbReference>
<protein>
    <submittedName>
        <fullName evidence="5">AraC family transcriptional regulator</fullName>
    </submittedName>
</protein>
<dbReference type="RefSeq" id="WP_317833956.1">
    <property type="nucleotide sequence ID" value="NZ_CP136920.1"/>
</dbReference>
<sequence>MIRQFDSFSRDFFKAKPNAYSLLTLFEVLPNAYFYAKNKESRFTYVNVQMLEVYGNERLDDLIGKTDRDFHPPALAEAYIAEDMRVMQGGVPILNQTWLVPHIGGLPKWYISSKVPLWDRTGKVSGIAGVMYPIETPEEEAKRFGILKPAIEYMEQHYSEIVSMKDMADLAGISSTLFNRKFRELLRLTPTAYLLTLRVQQARNLLVQTEHPLSEIAYMVGFYDQSHFSRNFHKVTGISPNAYRQQYRAG</sequence>
<dbReference type="InterPro" id="IPR009057">
    <property type="entry name" value="Homeodomain-like_sf"/>
</dbReference>
<dbReference type="SMART" id="SM00342">
    <property type="entry name" value="HTH_ARAC"/>
    <property type="match status" value="1"/>
</dbReference>
<dbReference type="SUPFAM" id="SSF55785">
    <property type="entry name" value="PYP-like sensor domain (PAS domain)"/>
    <property type="match status" value="1"/>
</dbReference>
<dbReference type="SUPFAM" id="SSF46689">
    <property type="entry name" value="Homeodomain-like"/>
    <property type="match status" value="2"/>
</dbReference>
<dbReference type="Pfam" id="PF12833">
    <property type="entry name" value="HTH_18"/>
    <property type="match status" value="1"/>
</dbReference>
<dbReference type="PROSITE" id="PS01124">
    <property type="entry name" value="HTH_ARAC_FAMILY_2"/>
    <property type="match status" value="1"/>
</dbReference>
<dbReference type="InterPro" id="IPR050204">
    <property type="entry name" value="AraC_XylS_family_regulators"/>
</dbReference>
<name>A0AAQ3LA34_9BACT</name>
<keyword evidence="3" id="KW-0804">Transcription</keyword>
<evidence type="ECO:0000313" key="5">
    <source>
        <dbReference type="EMBL" id="WOO41472.1"/>
    </source>
</evidence>
<dbReference type="Proteomes" id="UP001304300">
    <property type="component" value="Chromosome"/>
</dbReference>
<accession>A0AAQ3LA34</accession>
<dbReference type="InterPro" id="IPR000014">
    <property type="entry name" value="PAS"/>
</dbReference>
<reference evidence="5 6" key="1">
    <citation type="submission" date="2023-10" db="EMBL/GenBank/DDBJ databases">
        <title>Rubellicoccus peritrichatus gen. nov., sp. nov., isolated from an algae of coral reef tank.</title>
        <authorList>
            <person name="Luo J."/>
        </authorList>
    </citation>
    <scope>NUCLEOTIDE SEQUENCE [LARGE SCALE GENOMIC DNA]</scope>
    <source>
        <strain evidence="5 6">CR14</strain>
    </source>
</reference>
<evidence type="ECO:0000256" key="3">
    <source>
        <dbReference type="ARBA" id="ARBA00023163"/>
    </source>
</evidence>
<dbReference type="KEGG" id="puo:RZN69_00125"/>
<dbReference type="InterPro" id="IPR035965">
    <property type="entry name" value="PAS-like_dom_sf"/>
</dbReference>
<feature type="domain" description="HTH araC/xylS-type" evidence="4">
    <location>
        <begin position="148"/>
        <end position="246"/>
    </location>
</feature>
<dbReference type="PRINTS" id="PR00032">
    <property type="entry name" value="HTHARAC"/>
</dbReference>
<dbReference type="Gene3D" id="1.10.10.60">
    <property type="entry name" value="Homeodomain-like"/>
    <property type="match status" value="2"/>
</dbReference>
<dbReference type="InterPro" id="IPR020449">
    <property type="entry name" value="Tscrpt_reg_AraC-type_HTH"/>
</dbReference>
<dbReference type="EMBL" id="CP136920">
    <property type="protein sequence ID" value="WOO41472.1"/>
    <property type="molecule type" value="Genomic_DNA"/>
</dbReference>
<dbReference type="InterPro" id="IPR013656">
    <property type="entry name" value="PAS_4"/>
</dbReference>
<gene>
    <name evidence="5" type="ORF">RZN69_00125</name>
</gene>
<keyword evidence="6" id="KW-1185">Reference proteome</keyword>
<dbReference type="PANTHER" id="PTHR46796:SF13">
    <property type="entry name" value="HTH-TYPE TRANSCRIPTIONAL ACTIVATOR RHAS"/>
    <property type="match status" value="1"/>
</dbReference>
<dbReference type="GO" id="GO:0043565">
    <property type="term" value="F:sequence-specific DNA binding"/>
    <property type="evidence" value="ECO:0007669"/>
    <property type="project" value="InterPro"/>
</dbReference>
<evidence type="ECO:0000256" key="2">
    <source>
        <dbReference type="ARBA" id="ARBA00023125"/>
    </source>
</evidence>
<dbReference type="CDD" id="cd00130">
    <property type="entry name" value="PAS"/>
    <property type="match status" value="1"/>
</dbReference>
<keyword evidence="2" id="KW-0238">DNA-binding</keyword>
<dbReference type="InterPro" id="IPR018060">
    <property type="entry name" value="HTH_AraC"/>
</dbReference>